<dbReference type="PANTHER" id="PTHR33490:SF6">
    <property type="entry name" value="SLL1049 PROTEIN"/>
    <property type="match status" value="1"/>
</dbReference>
<proteinExistence type="predicted"/>
<reference evidence="3 4" key="1">
    <citation type="submission" date="2019-11" db="EMBL/GenBank/DDBJ databases">
        <authorList>
            <person name="Dong K."/>
        </authorList>
    </citation>
    <scope>NUCLEOTIDE SEQUENCE [LARGE SCALE GENOMIC DNA]</scope>
    <source>
        <strain evidence="3 4">JCM 17370</strain>
    </source>
</reference>
<feature type="compositionally biased region" description="Low complexity" evidence="1">
    <location>
        <begin position="268"/>
        <end position="291"/>
    </location>
</feature>
<name>A0A844GZX2_9RHOB</name>
<comment type="caution">
    <text evidence="3">The sequence shown here is derived from an EMBL/GenBank/DDBJ whole genome shotgun (WGS) entry which is preliminary data.</text>
</comment>
<feature type="region of interest" description="Disordered" evidence="1">
    <location>
        <begin position="265"/>
        <end position="291"/>
    </location>
</feature>
<dbReference type="RefSeq" id="WP_155063753.1">
    <property type="nucleotide sequence ID" value="NZ_WMIF01000006.1"/>
</dbReference>
<dbReference type="InterPro" id="IPR038765">
    <property type="entry name" value="Papain-like_cys_pep_sf"/>
</dbReference>
<dbReference type="InterPro" id="IPR013589">
    <property type="entry name" value="Bac_transglu_N"/>
</dbReference>
<dbReference type="SUPFAM" id="SSF54001">
    <property type="entry name" value="Cysteine proteinases"/>
    <property type="match status" value="1"/>
</dbReference>
<dbReference type="EMBL" id="WMIF01000006">
    <property type="protein sequence ID" value="MTH34196.1"/>
    <property type="molecule type" value="Genomic_DNA"/>
</dbReference>
<dbReference type="PANTHER" id="PTHR33490">
    <property type="entry name" value="BLR5614 PROTEIN-RELATED"/>
    <property type="match status" value="1"/>
</dbReference>
<evidence type="ECO:0000313" key="4">
    <source>
        <dbReference type="Proteomes" id="UP000442533"/>
    </source>
</evidence>
<dbReference type="InterPro" id="IPR002931">
    <property type="entry name" value="Transglutaminase-like"/>
</dbReference>
<sequence>MKLKITHETSYSYDTPVAALVQSLRLTPSVYEGQRVGEWRISVTGGQRGTAFRDGAGDWIESWTVRGPVDEVTVTITGVIETRDTAGVLRGHRETVNPMVYLRPTPATRADAALRELAAAVQGDDALDLAHKLAAAVNEAIEYVPGVTEAATSAAEALALGQGVCQDHAHALIACARERGLPARYVSGYLHSSDDGKPHEAAHAWTEIHVGPLGWVGFDAANACCPDDRYVRLGSGLDAQDAAPVRGMAFGQGVEALAVRVHVEEVPQGQSQSQGQQQAEQASQSQGQRQQ</sequence>
<gene>
    <name evidence="3" type="ORF">GL279_06220</name>
</gene>
<feature type="domain" description="Transglutaminase-like" evidence="2">
    <location>
        <begin position="157"/>
        <end position="222"/>
    </location>
</feature>
<dbReference type="OrthoDB" id="9804023at2"/>
<organism evidence="3 4">
    <name type="scientific">Paracoccus limosus</name>
    <dbReference type="NCBI Taxonomy" id="913252"/>
    <lineage>
        <taxon>Bacteria</taxon>
        <taxon>Pseudomonadati</taxon>
        <taxon>Pseudomonadota</taxon>
        <taxon>Alphaproteobacteria</taxon>
        <taxon>Rhodobacterales</taxon>
        <taxon>Paracoccaceae</taxon>
        <taxon>Paracoccus</taxon>
    </lineage>
</organism>
<protein>
    <submittedName>
        <fullName evidence="3">Transglutaminase family protein</fullName>
    </submittedName>
</protein>
<accession>A0A844GZX2</accession>
<keyword evidence="4" id="KW-1185">Reference proteome</keyword>
<dbReference type="SMART" id="SM00460">
    <property type="entry name" value="TGc"/>
    <property type="match status" value="1"/>
</dbReference>
<dbReference type="Pfam" id="PF01841">
    <property type="entry name" value="Transglut_core"/>
    <property type="match status" value="1"/>
</dbReference>
<dbReference type="AlphaFoldDB" id="A0A844GZX2"/>
<evidence type="ECO:0000259" key="2">
    <source>
        <dbReference type="SMART" id="SM00460"/>
    </source>
</evidence>
<evidence type="ECO:0000256" key="1">
    <source>
        <dbReference type="SAM" id="MobiDB-lite"/>
    </source>
</evidence>
<dbReference type="Proteomes" id="UP000442533">
    <property type="component" value="Unassembled WGS sequence"/>
</dbReference>
<evidence type="ECO:0000313" key="3">
    <source>
        <dbReference type="EMBL" id="MTH34196.1"/>
    </source>
</evidence>
<dbReference type="Pfam" id="PF08379">
    <property type="entry name" value="Bact_transglu_N"/>
    <property type="match status" value="1"/>
</dbReference>
<dbReference type="Gene3D" id="3.10.620.30">
    <property type="match status" value="1"/>
</dbReference>